<dbReference type="GO" id="GO:0006508">
    <property type="term" value="P:proteolysis"/>
    <property type="evidence" value="ECO:0007669"/>
    <property type="project" value="UniProtKB-KW"/>
</dbReference>
<evidence type="ECO:0000256" key="5">
    <source>
        <dbReference type="ARBA" id="ARBA00022807"/>
    </source>
</evidence>
<evidence type="ECO:0000259" key="10">
    <source>
        <dbReference type="PROSITE" id="PS50208"/>
    </source>
</evidence>
<evidence type="ECO:0000256" key="3">
    <source>
        <dbReference type="ARBA" id="ARBA00022703"/>
    </source>
</evidence>
<dbReference type="Gene3D" id="3.40.50.1460">
    <property type="match status" value="1"/>
</dbReference>
<evidence type="ECO:0000313" key="12">
    <source>
        <dbReference type="EMBL" id="KAK7866710.1"/>
    </source>
</evidence>
<comment type="caution">
    <text evidence="12">The sequence shown here is derived from an EMBL/GenBank/DDBJ whole genome shotgun (WGS) entry which is preliminary data.</text>
</comment>
<evidence type="ECO:0000256" key="7">
    <source>
        <dbReference type="PIRSR" id="PIRSR038001-1"/>
    </source>
</evidence>
<feature type="domain" description="CARD" evidence="11">
    <location>
        <begin position="6"/>
        <end position="97"/>
    </location>
</feature>
<dbReference type="PRINTS" id="PR00376">
    <property type="entry name" value="IL1BCENZYME"/>
</dbReference>
<evidence type="ECO:0000256" key="4">
    <source>
        <dbReference type="ARBA" id="ARBA00022801"/>
    </source>
</evidence>
<dbReference type="AlphaFoldDB" id="A0AAN9VKQ3"/>
<gene>
    <name evidence="12" type="ORF">R5R35_003246</name>
</gene>
<organism evidence="12 13">
    <name type="scientific">Gryllus longicercus</name>
    <dbReference type="NCBI Taxonomy" id="2509291"/>
    <lineage>
        <taxon>Eukaryota</taxon>
        <taxon>Metazoa</taxon>
        <taxon>Ecdysozoa</taxon>
        <taxon>Arthropoda</taxon>
        <taxon>Hexapoda</taxon>
        <taxon>Insecta</taxon>
        <taxon>Pterygota</taxon>
        <taxon>Neoptera</taxon>
        <taxon>Polyneoptera</taxon>
        <taxon>Orthoptera</taxon>
        <taxon>Ensifera</taxon>
        <taxon>Gryllidea</taxon>
        <taxon>Grylloidea</taxon>
        <taxon>Gryllidae</taxon>
        <taxon>Gryllinae</taxon>
        <taxon>Gryllus</taxon>
    </lineage>
</organism>
<dbReference type="GO" id="GO:0004197">
    <property type="term" value="F:cysteine-type endopeptidase activity"/>
    <property type="evidence" value="ECO:0007669"/>
    <property type="project" value="InterPro"/>
</dbReference>
<dbReference type="SMART" id="SM00114">
    <property type="entry name" value="CARD"/>
    <property type="match status" value="1"/>
</dbReference>
<evidence type="ECO:0000313" key="13">
    <source>
        <dbReference type="Proteomes" id="UP001378592"/>
    </source>
</evidence>
<comment type="similarity">
    <text evidence="1 8">Belongs to the peptidase C14A family.</text>
</comment>
<dbReference type="InterPro" id="IPR002138">
    <property type="entry name" value="Pept_C14_p10"/>
</dbReference>
<dbReference type="InterPro" id="IPR015917">
    <property type="entry name" value="Pept_C14A"/>
</dbReference>
<dbReference type="PANTHER" id="PTHR47901">
    <property type="entry name" value="CASPASE RECRUITMENT DOMAIN-CONTAINING PROTEIN 18"/>
    <property type="match status" value="1"/>
</dbReference>
<dbReference type="Pfam" id="PF00656">
    <property type="entry name" value="Peptidase_C14"/>
    <property type="match status" value="1"/>
</dbReference>
<name>A0AAN9VKQ3_9ORTH</name>
<dbReference type="EMBL" id="JAZDUA010000139">
    <property type="protein sequence ID" value="KAK7866710.1"/>
    <property type="molecule type" value="Genomic_DNA"/>
</dbReference>
<dbReference type="SMART" id="SM00115">
    <property type="entry name" value="CASc"/>
    <property type="match status" value="1"/>
</dbReference>
<dbReference type="PANTHER" id="PTHR47901:SF8">
    <property type="entry name" value="CASPASE-3"/>
    <property type="match status" value="1"/>
</dbReference>
<dbReference type="InterPro" id="IPR029030">
    <property type="entry name" value="Caspase-like_dom_sf"/>
</dbReference>
<feature type="domain" description="Caspase family p20" evidence="10">
    <location>
        <begin position="189"/>
        <end position="320"/>
    </location>
</feature>
<dbReference type="PROSITE" id="PS50208">
    <property type="entry name" value="CASPASE_P20"/>
    <property type="match status" value="1"/>
</dbReference>
<feature type="domain" description="Caspase family p10" evidence="9">
    <location>
        <begin position="343"/>
        <end position="430"/>
    </location>
</feature>
<keyword evidence="5" id="KW-0788">Thiol protease</keyword>
<dbReference type="PROSITE" id="PS01121">
    <property type="entry name" value="CASPASE_HIS"/>
    <property type="match status" value="1"/>
</dbReference>
<keyword evidence="6" id="KW-0865">Zymogen</keyword>
<dbReference type="InterPro" id="IPR001315">
    <property type="entry name" value="CARD"/>
</dbReference>
<keyword evidence="13" id="KW-1185">Reference proteome</keyword>
<accession>A0AAN9VKQ3</accession>
<evidence type="ECO:0000259" key="11">
    <source>
        <dbReference type="PROSITE" id="PS50209"/>
    </source>
</evidence>
<dbReference type="InterPro" id="IPR011600">
    <property type="entry name" value="Pept_C14_caspase"/>
</dbReference>
<protein>
    <submittedName>
        <fullName evidence="12">Uncharacterized protein</fullName>
    </submittedName>
</protein>
<evidence type="ECO:0000256" key="1">
    <source>
        <dbReference type="ARBA" id="ARBA00010134"/>
    </source>
</evidence>
<evidence type="ECO:0000256" key="8">
    <source>
        <dbReference type="RuleBase" id="RU003971"/>
    </source>
</evidence>
<dbReference type="SUPFAM" id="SSF52129">
    <property type="entry name" value="Caspase-like"/>
    <property type="match status" value="1"/>
</dbReference>
<keyword evidence="2" id="KW-0645">Protease</keyword>
<dbReference type="PROSITE" id="PS50207">
    <property type="entry name" value="CASPASE_P10"/>
    <property type="match status" value="1"/>
</dbReference>
<reference evidence="12 13" key="1">
    <citation type="submission" date="2024-03" db="EMBL/GenBank/DDBJ databases">
        <title>The genome assembly and annotation of the cricket Gryllus longicercus Weissman &amp; Gray.</title>
        <authorList>
            <person name="Szrajer S."/>
            <person name="Gray D."/>
            <person name="Ylla G."/>
        </authorList>
    </citation>
    <scope>NUCLEOTIDE SEQUENCE [LARGE SCALE GENOMIC DNA]</scope>
    <source>
        <strain evidence="12">DAG 2021-001</strain>
        <tissue evidence="12">Whole body minus gut</tissue>
    </source>
</reference>
<dbReference type="InterPro" id="IPR016129">
    <property type="entry name" value="Caspase_his_AS"/>
</dbReference>
<keyword evidence="3" id="KW-0053">Apoptosis</keyword>
<dbReference type="PROSITE" id="PS50209">
    <property type="entry name" value="CARD"/>
    <property type="match status" value="1"/>
</dbReference>
<feature type="active site" evidence="7">
    <location>
        <position position="267"/>
    </location>
</feature>
<dbReference type="InterPro" id="IPR011029">
    <property type="entry name" value="DEATH-like_dom_sf"/>
</dbReference>
<dbReference type="InterPro" id="IPR002398">
    <property type="entry name" value="Pept_C14"/>
</dbReference>
<dbReference type="Gene3D" id="1.10.533.10">
    <property type="entry name" value="Death Domain, Fas"/>
    <property type="match status" value="1"/>
</dbReference>
<evidence type="ECO:0000259" key="9">
    <source>
        <dbReference type="PROSITE" id="PS50207"/>
    </source>
</evidence>
<evidence type="ECO:0000256" key="2">
    <source>
        <dbReference type="ARBA" id="ARBA00022670"/>
    </source>
</evidence>
<dbReference type="SUPFAM" id="SSF47986">
    <property type="entry name" value="DEATH domain"/>
    <property type="match status" value="1"/>
</dbReference>
<proteinExistence type="inferred from homology"/>
<keyword evidence="4" id="KW-0378">Hydrolase</keyword>
<sequence>MSVVGMEEDDRRNITRNMGRLVDETNIDVLIPKLLEKGVFSSTMIEKYLPNAGLNVQQRKTALYLDIQRRGPLAFRKLIASLIETKHYSLAILLQPDVNIEAYSNRLESVARDALPGGNHHSGTTLSNLPEYYSEQFQNQIGELHRAHPNAKINLNVEPLRVQVKYATCRSDQQSSKPHLTVYPMGSRPKGYFLLINNIKFINNIHEERFGAHVDDLNLTILFQELGYEVIPHKNLKLSDMKTKIEEFAQMEEHKRAHSCVVAILSHGFSGEEPGSTDFAATDGLKLSSSWVLECFNNYNCPNLMRRPKIFIFQTCRGDKADYGVLPLQRQMLRPRVVSDGFSTAQSRTYTDMLLAYSTLPGYVSNRDTYCGTWYIQSLCEIFMEHACDTEIQEMLMMVDSKLKHLIADNGTMQTSSFENWGFQKFFFNPGLYDDSDNSDSAAVLE</sequence>
<dbReference type="GO" id="GO:0042981">
    <property type="term" value="P:regulation of apoptotic process"/>
    <property type="evidence" value="ECO:0007669"/>
    <property type="project" value="InterPro"/>
</dbReference>
<evidence type="ECO:0000256" key="6">
    <source>
        <dbReference type="ARBA" id="ARBA00023145"/>
    </source>
</evidence>
<dbReference type="InterPro" id="IPR001309">
    <property type="entry name" value="Pept_C14_p20"/>
</dbReference>
<feature type="active site" evidence="7">
    <location>
        <position position="316"/>
    </location>
</feature>
<dbReference type="PIRSF" id="PIRSF038001">
    <property type="entry name" value="Caspase_ICE"/>
    <property type="match status" value="1"/>
</dbReference>
<dbReference type="GO" id="GO:0006915">
    <property type="term" value="P:apoptotic process"/>
    <property type="evidence" value="ECO:0007669"/>
    <property type="project" value="UniProtKB-KW"/>
</dbReference>
<dbReference type="Proteomes" id="UP001378592">
    <property type="component" value="Unassembled WGS sequence"/>
</dbReference>